<reference evidence="1" key="1">
    <citation type="submission" date="2021-02" db="EMBL/GenBank/DDBJ databases">
        <authorList>
            <person name="Dougan E. K."/>
            <person name="Rhodes N."/>
            <person name="Thang M."/>
            <person name="Chan C."/>
        </authorList>
    </citation>
    <scope>NUCLEOTIDE SEQUENCE</scope>
</reference>
<dbReference type="EMBL" id="CAJNJA010014826">
    <property type="protein sequence ID" value="CAE7351103.1"/>
    <property type="molecule type" value="Genomic_DNA"/>
</dbReference>
<proteinExistence type="predicted"/>
<feature type="non-terminal residue" evidence="1">
    <location>
        <position position="113"/>
    </location>
</feature>
<evidence type="ECO:0000313" key="1">
    <source>
        <dbReference type="EMBL" id="CAE7351103.1"/>
    </source>
</evidence>
<dbReference type="Proteomes" id="UP000601435">
    <property type="component" value="Unassembled WGS sequence"/>
</dbReference>
<comment type="caution">
    <text evidence="1">The sequence shown here is derived from an EMBL/GenBank/DDBJ whole genome shotgun (WGS) entry which is preliminary data.</text>
</comment>
<organism evidence="1 2">
    <name type="scientific">Symbiodinium necroappetens</name>
    <dbReference type="NCBI Taxonomy" id="1628268"/>
    <lineage>
        <taxon>Eukaryota</taxon>
        <taxon>Sar</taxon>
        <taxon>Alveolata</taxon>
        <taxon>Dinophyceae</taxon>
        <taxon>Suessiales</taxon>
        <taxon>Symbiodiniaceae</taxon>
        <taxon>Symbiodinium</taxon>
    </lineage>
</organism>
<name>A0A812PEI7_9DINO</name>
<sequence>VGDRILTIELLNADGKEIIAYGALADKKSLVNKGTFPRGLWQPVATVQLTIRRRRSQQASFKVEGSGQIKILVIQHYHDMNYLEQHPASCGFTVQGLGCFCTLGSMFRARLQL</sequence>
<evidence type="ECO:0000313" key="2">
    <source>
        <dbReference type="Proteomes" id="UP000601435"/>
    </source>
</evidence>
<protein>
    <submittedName>
        <fullName evidence="1">RAD5 protein</fullName>
    </submittedName>
</protein>
<gene>
    <name evidence="1" type="primary">RAD5</name>
    <name evidence="1" type="ORF">SNEC2469_LOCUS9114</name>
</gene>
<dbReference type="AlphaFoldDB" id="A0A812PEI7"/>
<dbReference type="OrthoDB" id="10291353at2759"/>
<accession>A0A812PEI7</accession>
<keyword evidence="2" id="KW-1185">Reference proteome</keyword>